<proteinExistence type="predicted"/>
<feature type="domain" description="ABC-type glycine betaine transport system substrate-binding" evidence="3">
    <location>
        <begin position="83"/>
        <end position="354"/>
    </location>
</feature>
<reference evidence="4" key="1">
    <citation type="submission" date="2021-03" db="EMBL/GenBank/DDBJ databases">
        <authorList>
            <person name="Sun Q."/>
        </authorList>
    </citation>
    <scope>NUCLEOTIDE SEQUENCE</scope>
    <source>
        <strain evidence="4">CCM 8862</strain>
    </source>
</reference>
<keyword evidence="2" id="KW-0732">Signal</keyword>
<comment type="caution">
    <text evidence="4">The sequence shown here is derived from an EMBL/GenBank/DDBJ whole genome shotgun (WGS) entry which is preliminary data.</text>
</comment>
<gene>
    <name evidence="4" type="ORF">JZY06_11420</name>
</gene>
<organism evidence="4 5">
    <name type="scientific">Corynebacterium mendelii</name>
    <dbReference type="NCBI Taxonomy" id="2765362"/>
    <lineage>
        <taxon>Bacteria</taxon>
        <taxon>Bacillati</taxon>
        <taxon>Actinomycetota</taxon>
        <taxon>Actinomycetes</taxon>
        <taxon>Mycobacteriales</taxon>
        <taxon>Corynebacteriaceae</taxon>
        <taxon>Corynebacterium</taxon>
    </lineage>
</organism>
<feature type="chain" id="PRO_5039569488" description="ABC-type glycine betaine transport system substrate-binding domain-containing protein" evidence="2">
    <location>
        <begin position="26"/>
        <end position="362"/>
    </location>
</feature>
<protein>
    <recommendedName>
        <fullName evidence="3">ABC-type glycine betaine transport system substrate-binding domain-containing protein</fullName>
    </recommendedName>
</protein>
<evidence type="ECO:0000313" key="4">
    <source>
        <dbReference type="EMBL" id="MBN9645215.1"/>
    </source>
</evidence>
<evidence type="ECO:0000313" key="5">
    <source>
        <dbReference type="Proteomes" id="UP000664332"/>
    </source>
</evidence>
<dbReference type="Gene3D" id="3.40.190.10">
    <property type="entry name" value="Periplasmic binding protein-like II"/>
    <property type="match status" value="1"/>
</dbReference>
<dbReference type="PROSITE" id="PS51257">
    <property type="entry name" value="PROKAR_LIPOPROTEIN"/>
    <property type="match status" value="1"/>
</dbReference>
<dbReference type="RefSeq" id="WP_207279683.1">
    <property type="nucleotide sequence ID" value="NZ_JAFLEQ010000017.1"/>
</dbReference>
<sequence length="362" mass="36985">MCRPHRRRQTLVLLGALALVATGCAGNSGHDAPDGAASSSAAAAYVPTTPATSPTGDTTAPATPSAPKKTTAGSSTAAAGPAVTVASCGPDETAVIAAVWARALDNNGFTVTDAGVMNNREECLAKLAAGEISLIPDYSSSLARYLSRTHGDEPLPDGATGKQAMGTLKKNLPAGLALGKQLPAPVAPVFAVTKQFARAHHLETLADLRKLDSFLLAVNACTADDNIDIDAVAAHYGIDPGAVTVVAGSECNPTGPVQMISEGKADVAEIFTTTPPLDDAGRPVDLVYLKDPDKQIPTEGIVPVMYGKAINGDARGLLATLNKFLDTDTLVELNTATVGEQAVPLDDIAVAFIAHHPVGTGR</sequence>
<evidence type="ECO:0000259" key="3">
    <source>
        <dbReference type="Pfam" id="PF04069"/>
    </source>
</evidence>
<dbReference type="AlphaFoldDB" id="A0A939IY67"/>
<dbReference type="SUPFAM" id="SSF53850">
    <property type="entry name" value="Periplasmic binding protein-like II"/>
    <property type="match status" value="1"/>
</dbReference>
<dbReference type="GO" id="GO:0043190">
    <property type="term" value="C:ATP-binding cassette (ABC) transporter complex"/>
    <property type="evidence" value="ECO:0007669"/>
    <property type="project" value="InterPro"/>
</dbReference>
<dbReference type="GO" id="GO:0022857">
    <property type="term" value="F:transmembrane transporter activity"/>
    <property type="evidence" value="ECO:0007669"/>
    <property type="project" value="InterPro"/>
</dbReference>
<dbReference type="Gene3D" id="3.40.190.120">
    <property type="entry name" value="Osmoprotection protein (prox), domain 2"/>
    <property type="match status" value="1"/>
</dbReference>
<evidence type="ECO:0000256" key="1">
    <source>
        <dbReference type="SAM" id="MobiDB-lite"/>
    </source>
</evidence>
<feature type="region of interest" description="Disordered" evidence="1">
    <location>
        <begin position="47"/>
        <end position="80"/>
    </location>
</feature>
<feature type="signal peptide" evidence="2">
    <location>
        <begin position="1"/>
        <end position="25"/>
    </location>
</feature>
<evidence type="ECO:0000256" key="2">
    <source>
        <dbReference type="SAM" id="SignalP"/>
    </source>
</evidence>
<dbReference type="InterPro" id="IPR007210">
    <property type="entry name" value="ABC_Gly_betaine_transp_sub-bd"/>
</dbReference>
<keyword evidence="5" id="KW-1185">Reference proteome</keyword>
<name>A0A939IY67_9CORY</name>
<dbReference type="Pfam" id="PF04069">
    <property type="entry name" value="OpuAC"/>
    <property type="match status" value="1"/>
</dbReference>
<dbReference type="Proteomes" id="UP000664332">
    <property type="component" value="Unassembled WGS sequence"/>
</dbReference>
<dbReference type="EMBL" id="JAFLEQ010000017">
    <property type="protein sequence ID" value="MBN9645215.1"/>
    <property type="molecule type" value="Genomic_DNA"/>
</dbReference>
<accession>A0A939IY67</accession>